<sequence>MGLAKLSRNIYFKPIPRGLTKMCSARWGDILQDPSRMLLSDLAARTLSLVLVCGGASFNKGLP</sequence>
<comment type="caution">
    <text evidence="1">The sequence shown here is derived from an EMBL/GenBank/DDBJ whole genome shotgun (WGS) entry which is preliminary data.</text>
</comment>
<accession>A0A0G0RIX7</accession>
<organism evidence="1 2">
    <name type="scientific">Candidatus Yanofskybacteria bacterium GW2011_GWD2_39_48</name>
    <dbReference type="NCBI Taxonomy" id="1619031"/>
    <lineage>
        <taxon>Bacteria</taxon>
        <taxon>Candidatus Yanofskyibacteriota</taxon>
    </lineage>
</organism>
<dbReference type="Proteomes" id="UP000034764">
    <property type="component" value="Unassembled WGS sequence"/>
</dbReference>
<dbReference type="AlphaFoldDB" id="A0A0G0RIX7"/>
<reference evidence="1 2" key="1">
    <citation type="journal article" date="2015" name="Nature">
        <title>rRNA introns, odd ribosomes, and small enigmatic genomes across a large radiation of phyla.</title>
        <authorList>
            <person name="Brown C.T."/>
            <person name="Hug L.A."/>
            <person name="Thomas B.C."/>
            <person name="Sharon I."/>
            <person name="Castelle C.J."/>
            <person name="Singh A."/>
            <person name="Wilkins M.J."/>
            <person name="Williams K.H."/>
            <person name="Banfield J.F."/>
        </authorList>
    </citation>
    <scope>NUCLEOTIDE SEQUENCE [LARGE SCALE GENOMIC DNA]</scope>
</reference>
<evidence type="ECO:0000313" key="1">
    <source>
        <dbReference type="EMBL" id="KKR22500.1"/>
    </source>
</evidence>
<dbReference type="EMBL" id="LBXD01000039">
    <property type="protein sequence ID" value="KKR22500.1"/>
    <property type="molecule type" value="Genomic_DNA"/>
</dbReference>
<name>A0A0G0RIX7_9BACT</name>
<proteinExistence type="predicted"/>
<evidence type="ECO:0000313" key="2">
    <source>
        <dbReference type="Proteomes" id="UP000034764"/>
    </source>
</evidence>
<protein>
    <submittedName>
        <fullName evidence="1">Uncharacterized protein</fullName>
    </submittedName>
</protein>
<gene>
    <name evidence="1" type="ORF">UT53_C0039G0002</name>
</gene>